<keyword evidence="2" id="KW-0472">Membrane</keyword>
<sequence>MGETVVVFLSLVLFSIASALAAMCLLFRRRERPHGQTSGLSRRVRERVRLRIAASLLDLGNHLMLCDEERRARQLRRRLSGRRARRLGLEAVALRLGARRADEVTLELTVGGRRQEDNPSRMLVLSCVVHHPVRAEHSAVEGLPQAGDCTWYWRVANRPSPGYRGPSTTCEVPSLERALVAYHARPFLPSGQGGRFLDEGFHDNATRPGATKDPNASA</sequence>
<evidence type="ECO:0000313" key="4">
    <source>
        <dbReference type="Proteomes" id="UP000502706"/>
    </source>
</evidence>
<evidence type="ECO:0000313" key="3">
    <source>
        <dbReference type="EMBL" id="QIN78350.1"/>
    </source>
</evidence>
<dbReference type="Proteomes" id="UP000502706">
    <property type="component" value="Chromosome"/>
</dbReference>
<keyword evidence="2" id="KW-0812">Transmembrane</keyword>
<feature type="region of interest" description="Disordered" evidence="1">
    <location>
        <begin position="195"/>
        <end position="218"/>
    </location>
</feature>
<gene>
    <name evidence="3" type="ORF">GBA65_07255</name>
</gene>
<dbReference type="EMBL" id="CP045121">
    <property type="protein sequence ID" value="QIN78350.1"/>
    <property type="molecule type" value="Genomic_DNA"/>
</dbReference>
<keyword evidence="4" id="KW-1185">Reference proteome</keyword>
<dbReference type="KEGG" id="rmar:GBA65_07255"/>
<reference evidence="3 4" key="1">
    <citation type="submission" date="2019-10" db="EMBL/GenBank/DDBJ databases">
        <title>Rubrobacter sp nov SCSIO 52915 isolated from a deep-sea sediment in the South China Sea.</title>
        <authorList>
            <person name="Chen R.W."/>
        </authorList>
    </citation>
    <scope>NUCLEOTIDE SEQUENCE [LARGE SCALE GENOMIC DNA]</scope>
    <source>
        <strain evidence="3 4">SCSIO 52915</strain>
    </source>
</reference>
<protein>
    <submittedName>
        <fullName evidence="3">Uncharacterized protein</fullName>
    </submittedName>
</protein>
<proteinExistence type="predicted"/>
<evidence type="ECO:0000256" key="2">
    <source>
        <dbReference type="SAM" id="Phobius"/>
    </source>
</evidence>
<keyword evidence="2" id="KW-1133">Transmembrane helix</keyword>
<feature type="compositionally biased region" description="Basic and acidic residues" evidence="1">
    <location>
        <begin position="196"/>
        <end position="205"/>
    </location>
</feature>
<feature type="transmembrane region" description="Helical" evidence="2">
    <location>
        <begin position="6"/>
        <end position="27"/>
    </location>
</feature>
<organism evidence="3 4">
    <name type="scientific">Rubrobacter marinus</name>
    <dbReference type="NCBI Taxonomy" id="2653852"/>
    <lineage>
        <taxon>Bacteria</taxon>
        <taxon>Bacillati</taxon>
        <taxon>Actinomycetota</taxon>
        <taxon>Rubrobacteria</taxon>
        <taxon>Rubrobacterales</taxon>
        <taxon>Rubrobacteraceae</taxon>
        <taxon>Rubrobacter</taxon>
    </lineage>
</organism>
<dbReference type="RefSeq" id="WP_166396025.1">
    <property type="nucleotide sequence ID" value="NZ_CP045121.1"/>
</dbReference>
<name>A0A6G8PVW9_9ACTN</name>
<dbReference type="AlphaFoldDB" id="A0A6G8PVW9"/>
<accession>A0A6G8PVW9</accession>
<evidence type="ECO:0000256" key="1">
    <source>
        <dbReference type="SAM" id="MobiDB-lite"/>
    </source>
</evidence>